<dbReference type="STRING" id="1441469.A0A225B308"/>
<comment type="caution">
    <text evidence="3">The sequence shown here is derived from an EMBL/GenBank/DDBJ whole genome shotgun (WGS) entry which is preliminary data.</text>
</comment>
<dbReference type="OrthoDB" id="341898at2759"/>
<dbReference type="Proteomes" id="UP000214365">
    <property type="component" value="Unassembled WGS sequence"/>
</dbReference>
<protein>
    <recommendedName>
        <fullName evidence="5">Protein phosphatase 4 core regulatory subunit R2</fullName>
    </recommendedName>
</protein>
<dbReference type="GO" id="GO:0005634">
    <property type="term" value="C:nucleus"/>
    <property type="evidence" value="ECO:0007669"/>
    <property type="project" value="TreeGrafter"/>
</dbReference>
<keyword evidence="4" id="KW-1185">Reference proteome</keyword>
<dbReference type="EMBL" id="LFMY01000006">
    <property type="protein sequence ID" value="OKL60237.1"/>
    <property type="molecule type" value="Genomic_DNA"/>
</dbReference>
<feature type="region of interest" description="Disordered" evidence="2">
    <location>
        <begin position="367"/>
        <end position="392"/>
    </location>
</feature>
<feature type="compositionally biased region" description="Low complexity" evidence="2">
    <location>
        <begin position="369"/>
        <end position="379"/>
    </location>
</feature>
<dbReference type="PANTHER" id="PTHR16487:SF0">
    <property type="entry name" value="PROTEIN PHOSPHATASE 4 REGULATORY SUBUNIT 2-RELATED"/>
    <property type="match status" value="1"/>
</dbReference>
<feature type="region of interest" description="Disordered" evidence="2">
    <location>
        <begin position="71"/>
        <end position="106"/>
    </location>
</feature>
<feature type="compositionally biased region" description="Polar residues" evidence="2">
    <location>
        <begin position="71"/>
        <end position="90"/>
    </location>
</feature>
<dbReference type="GO" id="GO:0030289">
    <property type="term" value="C:protein phosphatase 4 complex"/>
    <property type="evidence" value="ECO:0007669"/>
    <property type="project" value="InterPro"/>
</dbReference>
<dbReference type="PANTHER" id="PTHR16487">
    <property type="entry name" value="PPP4R2-RELATED PROTEIN"/>
    <property type="match status" value="1"/>
</dbReference>
<sequence>MPLDEELLEKVAQDGSMEYDRWPEQLEPLLQRLDEIVLSEFPVLKVPQDLASSDASQPSSFPSSQYLISESLQSSNKENTPPAANQTPYNNGGPAPNTQLSQSNSSSLPPQLLSLLAAIKSTLRTYFVHKPPHTIQRLAELILRPTRQYRTLPAYLRAVDRVVSVSSSADIFPLPRTGAPTAEGELTNGVSNGASSSFMVTDESLGSDESLGGALLTPIPWLSNPDLEAVRAEMIAEDAAVTQGELIRQEQEAGLIANSQTPHSTAKPLGEDGKDGERTSPQPEEIPHARGPSVVGVEDLGLQDGKGVQMVLPDPNKSQNGEEEEKDGMDISVSAAETSSKEEVSQPNIISDDGDIILDDITANQVDASTSITETSAETGSEHPITEQNETG</sequence>
<evidence type="ECO:0000256" key="1">
    <source>
        <dbReference type="ARBA" id="ARBA00009207"/>
    </source>
</evidence>
<evidence type="ECO:0000256" key="2">
    <source>
        <dbReference type="SAM" id="MobiDB-lite"/>
    </source>
</evidence>
<organism evidence="3 4">
    <name type="scientific">Talaromyces atroroseus</name>
    <dbReference type="NCBI Taxonomy" id="1441469"/>
    <lineage>
        <taxon>Eukaryota</taxon>
        <taxon>Fungi</taxon>
        <taxon>Dikarya</taxon>
        <taxon>Ascomycota</taxon>
        <taxon>Pezizomycotina</taxon>
        <taxon>Eurotiomycetes</taxon>
        <taxon>Eurotiomycetidae</taxon>
        <taxon>Eurotiales</taxon>
        <taxon>Trichocomaceae</taxon>
        <taxon>Talaromyces</taxon>
        <taxon>Talaromyces sect. Trachyspermi</taxon>
    </lineage>
</organism>
<dbReference type="AlphaFoldDB" id="A0A225B308"/>
<feature type="region of interest" description="Disordered" evidence="2">
    <location>
        <begin position="255"/>
        <end position="353"/>
    </location>
</feature>
<name>A0A225B308_TALAT</name>
<feature type="compositionally biased region" description="Basic and acidic residues" evidence="2">
    <location>
        <begin position="269"/>
        <end position="278"/>
    </location>
</feature>
<dbReference type="RefSeq" id="XP_020120358.1">
    <property type="nucleotide sequence ID" value="XM_020267117.1"/>
</dbReference>
<evidence type="ECO:0000313" key="4">
    <source>
        <dbReference type="Proteomes" id="UP000214365"/>
    </source>
</evidence>
<dbReference type="InterPro" id="IPR015267">
    <property type="entry name" value="PPP4R2"/>
</dbReference>
<dbReference type="GeneID" id="31004562"/>
<evidence type="ECO:0000313" key="3">
    <source>
        <dbReference type="EMBL" id="OKL60237.1"/>
    </source>
</evidence>
<comment type="similarity">
    <text evidence="1">Belongs to the PPP4R2 family.</text>
</comment>
<dbReference type="Pfam" id="PF09184">
    <property type="entry name" value="PPP4R2"/>
    <property type="match status" value="1"/>
</dbReference>
<evidence type="ECO:0008006" key="5">
    <source>
        <dbReference type="Google" id="ProtNLM"/>
    </source>
</evidence>
<dbReference type="GO" id="GO:0019888">
    <property type="term" value="F:protein phosphatase regulator activity"/>
    <property type="evidence" value="ECO:0007669"/>
    <property type="project" value="InterPro"/>
</dbReference>
<dbReference type="GO" id="GO:0005737">
    <property type="term" value="C:cytoplasm"/>
    <property type="evidence" value="ECO:0007669"/>
    <property type="project" value="TreeGrafter"/>
</dbReference>
<proteinExistence type="inferred from homology"/>
<gene>
    <name evidence="3" type="ORF">UA08_04807</name>
</gene>
<accession>A0A225B308</accession>
<reference evidence="3 4" key="1">
    <citation type="submission" date="2015-06" db="EMBL/GenBank/DDBJ databases">
        <title>Talaromyces atroroseus IBT 11181 draft genome.</title>
        <authorList>
            <person name="Rasmussen K.B."/>
            <person name="Rasmussen S."/>
            <person name="Petersen B."/>
            <person name="Sicheritz-Ponten T."/>
            <person name="Mortensen U.H."/>
            <person name="Thrane U."/>
        </authorList>
    </citation>
    <scope>NUCLEOTIDE SEQUENCE [LARGE SCALE GENOMIC DNA]</scope>
    <source>
        <strain evidence="3 4">IBT 11181</strain>
    </source>
</reference>